<dbReference type="PANTHER" id="PTHR33734:SF22">
    <property type="entry name" value="MEMBRANE-BOUND LYTIC MUREIN TRANSGLYCOSYLASE D"/>
    <property type="match status" value="1"/>
</dbReference>
<dbReference type="SMART" id="SM00257">
    <property type="entry name" value="LysM"/>
    <property type="match status" value="1"/>
</dbReference>
<dbReference type="AlphaFoldDB" id="A0A160T5X1"/>
<dbReference type="InterPro" id="IPR036779">
    <property type="entry name" value="LysM_dom_sf"/>
</dbReference>
<accession>A0A160T5X1</accession>
<sequence>MNRTKILLFLTTVLLLLGLAACELPAPGSQQPSATNTPVPPLLGVPTQAIILPSPTPLPVAPVASPTPTTDPALLVASATPPPAPEATAVPAPDTSSPTGETIHTVAAGENLFRIGLRYGFTVQELATYNGIANPNVLSVGQQIRIPAR</sequence>
<evidence type="ECO:0000313" key="4">
    <source>
        <dbReference type="Proteomes" id="UP000215027"/>
    </source>
</evidence>
<dbReference type="RefSeq" id="WP_102136578.1">
    <property type="nucleotide sequence ID" value="NZ_LN890655.1"/>
</dbReference>
<evidence type="ECO:0000259" key="2">
    <source>
        <dbReference type="PROSITE" id="PS51782"/>
    </source>
</evidence>
<dbReference type="EMBL" id="LN890655">
    <property type="protein sequence ID" value="CUS04608.2"/>
    <property type="molecule type" value="Genomic_DNA"/>
</dbReference>
<dbReference type="Proteomes" id="UP000215027">
    <property type="component" value="Chromosome I"/>
</dbReference>
<protein>
    <submittedName>
        <fullName evidence="3">LysM</fullName>
    </submittedName>
</protein>
<dbReference type="PROSITE" id="PS51257">
    <property type="entry name" value="PROKAR_LIPOPROTEIN"/>
    <property type="match status" value="1"/>
</dbReference>
<dbReference type="PANTHER" id="PTHR33734">
    <property type="entry name" value="LYSM DOMAIN-CONTAINING GPI-ANCHORED PROTEIN 2"/>
    <property type="match status" value="1"/>
</dbReference>
<organism evidence="3 4">
    <name type="scientific">Candidatus Promineifilum breve</name>
    <dbReference type="NCBI Taxonomy" id="1806508"/>
    <lineage>
        <taxon>Bacteria</taxon>
        <taxon>Bacillati</taxon>
        <taxon>Chloroflexota</taxon>
        <taxon>Ardenticatenia</taxon>
        <taxon>Candidatus Promineifilales</taxon>
        <taxon>Candidatus Promineifilaceae</taxon>
        <taxon>Candidatus Promineifilum</taxon>
    </lineage>
</organism>
<dbReference type="Gene3D" id="3.10.350.10">
    <property type="entry name" value="LysM domain"/>
    <property type="match status" value="1"/>
</dbReference>
<proteinExistence type="predicted"/>
<dbReference type="SUPFAM" id="SSF54106">
    <property type="entry name" value="LysM domain"/>
    <property type="match status" value="1"/>
</dbReference>
<feature type="domain" description="LysM" evidence="2">
    <location>
        <begin position="102"/>
        <end position="146"/>
    </location>
</feature>
<dbReference type="CDD" id="cd00118">
    <property type="entry name" value="LysM"/>
    <property type="match status" value="1"/>
</dbReference>
<feature type="region of interest" description="Disordered" evidence="1">
    <location>
        <begin position="64"/>
        <end position="100"/>
    </location>
</feature>
<dbReference type="InterPro" id="IPR018392">
    <property type="entry name" value="LysM"/>
</dbReference>
<name>A0A160T5X1_9CHLR</name>
<keyword evidence="4" id="KW-1185">Reference proteome</keyword>
<reference evidence="3" key="1">
    <citation type="submission" date="2016-01" db="EMBL/GenBank/DDBJ databases">
        <authorList>
            <person name="Mcilroy J.S."/>
            <person name="Karst M S."/>
            <person name="Albertsen M."/>
        </authorList>
    </citation>
    <scope>NUCLEOTIDE SEQUENCE</scope>
    <source>
        <strain evidence="3">Cfx-K</strain>
    </source>
</reference>
<dbReference type="OrthoDB" id="1404170at2"/>
<dbReference type="PROSITE" id="PS51782">
    <property type="entry name" value="LYSM"/>
    <property type="match status" value="1"/>
</dbReference>
<evidence type="ECO:0000313" key="3">
    <source>
        <dbReference type="EMBL" id="CUS04608.2"/>
    </source>
</evidence>
<dbReference type="KEGG" id="pbf:CFX0092_A2730"/>
<dbReference type="Pfam" id="PF01476">
    <property type="entry name" value="LysM"/>
    <property type="match status" value="1"/>
</dbReference>
<evidence type="ECO:0000256" key="1">
    <source>
        <dbReference type="SAM" id="MobiDB-lite"/>
    </source>
</evidence>
<gene>
    <name evidence="3" type="ORF">CFX0092_A2730</name>
</gene>
<dbReference type="GO" id="GO:0008932">
    <property type="term" value="F:lytic endotransglycosylase activity"/>
    <property type="evidence" value="ECO:0007669"/>
    <property type="project" value="TreeGrafter"/>
</dbReference>